<gene>
    <name evidence="4" type="ORF">MGAD_35160</name>
</gene>
<dbReference type="Gene3D" id="3.40.50.300">
    <property type="entry name" value="P-loop containing nucleotide triphosphate hydrolases"/>
    <property type="match status" value="1"/>
</dbReference>
<dbReference type="InterPro" id="IPR001054">
    <property type="entry name" value="A/G_cyclase"/>
</dbReference>
<dbReference type="PANTHER" id="PTHR16305:SF28">
    <property type="entry name" value="GUANYLATE CYCLASE DOMAIN-CONTAINING PROTEIN"/>
    <property type="match status" value="1"/>
</dbReference>
<proteinExistence type="predicted"/>
<organism evidence="4 5">
    <name type="scientific">Mycolicibacterium gadium</name>
    <name type="common">Mycobacterium gadium</name>
    <dbReference type="NCBI Taxonomy" id="1794"/>
    <lineage>
        <taxon>Bacteria</taxon>
        <taxon>Bacillati</taxon>
        <taxon>Actinomycetota</taxon>
        <taxon>Actinomycetes</taxon>
        <taxon>Mycobacteriales</taxon>
        <taxon>Mycobacteriaceae</taxon>
        <taxon>Mycolicibacterium</taxon>
    </lineage>
</organism>
<keyword evidence="1" id="KW-0547">Nucleotide-binding</keyword>
<accession>A0A7I7WRK0</accession>
<evidence type="ECO:0000256" key="2">
    <source>
        <dbReference type="ARBA" id="ARBA00022840"/>
    </source>
</evidence>
<evidence type="ECO:0000259" key="3">
    <source>
        <dbReference type="PROSITE" id="PS50125"/>
    </source>
</evidence>
<dbReference type="InterPro" id="IPR027417">
    <property type="entry name" value="P-loop_NTPase"/>
</dbReference>
<evidence type="ECO:0000313" key="5">
    <source>
        <dbReference type="Proteomes" id="UP000466187"/>
    </source>
</evidence>
<sequence>MLALPRAEGHTLWRISEATGAAGPADVVGPAGQVCRACGATPPGGARFCPNCGAQLAPSAGTAKYKQVTVLFADVVRSMDIAAALDVERLREVMTELVERSAAVVKRYGGGGIEYTGDGLMALFGAPVALEDHAFRACLAALAIQEEASRLATEVQSRDGVTLRLRVGLNSGRVIAGELGSGSLGYAATGEPIGFAKRMESSAPPGGVMLSESTARLVENAAQLAEPEWVHVKGTDEPVRAQRLVAIGTREVHLGHAETDLVGRRWEMAAVDALVNRALGGRGSVVNVMGPAGIGKSRVAREAAAAAAGRGFEVFWTFCESHARDVPFGVLSRLLRVGSGVDNADDETARDGLRAFVPDIDPQDRLLLEDLLGIADPNVPLPQIDPDARRRRLTTMINAVTLARNEPALYIIEDAHWIDAVSESMLADLLTVIPRTPAMVLITSRPEYEGALKQVHGSQAIALAPLDDSDTATLLAVLLGSDPSVGALSAVIADRAAGNPFFAEEMVREFVQRGVLTGERGHYVCRTDVSELSVPATVQAAIEARIDRLSGPARQTLYAASVIGARFESELLTALSIGAMFDELLRAELIDQVRFTADAEFAFRHPLIRAVAYESQLKSDRAQWHRRLATAIEESEPDSAEENAAVIAEHLQAAGDLHAAYGWHMRAAAWATNRDIGAAWSSWERARRIADALPDYDPEQLSMRIAPRTMLCGNAWRVHVDATGERFEELRQLCGEAGDEASLAIGMGGLVIDHAYHARIREAAQLASEAWSIAGSLGDPNLTVGLFLPLMYAKIEACEWSDVLRCSEQVIRLAGDDPRKGNFIFGSPLAVAYTARGMARYSLGRPGWRDDLRHGLAIGRNADPLSYAATNSFSYFAGIPAGVLRPDDTVVGEIEDALQVAQRSGDDLAVANVRMALGMALAHCRTAAQRERGQQLLGEVGDVFVRRGHNLAELPIIDVLSLRELARGGHGDDAIPRMRIVVNDLFRDGGLLLWSAPVTGVLVETLLEGGESGCVAEAETAIERLAAAPGDDGLAIREIWLLRMRALVARARGDAENYTELRERYRAIAESHGYEGHIDWAAAMLEASS</sequence>
<dbReference type="EMBL" id="AP022608">
    <property type="protein sequence ID" value="BBZ19181.1"/>
    <property type="molecule type" value="Genomic_DNA"/>
</dbReference>
<dbReference type="SUPFAM" id="SSF55073">
    <property type="entry name" value="Nucleotide cyclase"/>
    <property type="match status" value="1"/>
</dbReference>
<dbReference type="SUPFAM" id="SSF52540">
    <property type="entry name" value="P-loop containing nucleoside triphosphate hydrolases"/>
    <property type="match status" value="1"/>
</dbReference>
<keyword evidence="2" id="KW-0067">ATP-binding</keyword>
<dbReference type="Gene3D" id="3.30.70.1230">
    <property type="entry name" value="Nucleotide cyclase"/>
    <property type="match status" value="1"/>
</dbReference>
<dbReference type="GO" id="GO:0005737">
    <property type="term" value="C:cytoplasm"/>
    <property type="evidence" value="ECO:0007669"/>
    <property type="project" value="TreeGrafter"/>
</dbReference>
<evidence type="ECO:0000256" key="1">
    <source>
        <dbReference type="ARBA" id="ARBA00022741"/>
    </source>
</evidence>
<dbReference type="PROSITE" id="PS50125">
    <property type="entry name" value="GUANYLATE_CYCLASE_2"/>
    <property type="match status" value="1"/>
</dbReference>
<dbReference type="SMART" id="SM00044">
    <property type="entry name" value="CYCc"/>
    <property type="match status" value="1"/>
</dbReference>
<dbReference type="Proteomes" id="UP000466187">
    <property type="component" value="Chromosome"/>
</dbReference>
<reference evidence="4 5" key="1">
    <citation type="journal article" date="2019" name="Emerg. Microbes Infect.">
        <title>Comprehensive subspecies identification of 175 nontuberculous mycobacteria species based on 7547 genomic profiles.</title>
        <authorList>
            <person name="Matsumoto Y."/>
            <person name="Kinjo T."/>
            <person name="Motooka D."/>
            <person name="Nabeya D."/>
            <person name="Jung N."/>
            <person name="Uechi K."/>
            <person name="Horii T."/>
            <person name="Iida T."/>
            <person name="Fujita J."/>
            <person name="Nakamura S."/>
        </authorList>
    </citation>
    <scope>NUCLEOTIDE SEQUENCE [LARGE SCALE GENOMIC DNA]</scope>
    <source>
        <strain evidence="4 5">JCM 12688</strain>
    </source>
</reference>
<dbReference type="AlphaFoldDB" id="A0A7I7WRK0"/>
<dbReference type="Pfam" id="PF13191">
    <property type="entry name" value="AAA_16"/>
    <property type="match status" value="1"/>
</dbReference>
<dbReference type="InterPro" id="IPR041664">
    <property type="entry name" value="AAA_16"/>
</dbReference>
<name>A0A7I7WRK0_MYCGU</name>
<feature type="domain" description="Guanylate cyclase" evidence="3">
    <location>
        <begin position="69"/>
        <end position="200"/>
    </location>
</feature>
<protein>
    <submittedName>
        <fullName evidence="4">Cyclase</fullName>
    </submittedName>
</protein>
<dbReference type="GO" id="GO:0035556">
    <property type="term" value="P:intracellular signal transduction"/>
    <property type="evidence" value="ECO:0007669"/>
    <property type="project" value="InterPro"/>
</dbReference>
<evidence type="ECO:0000313" key="4">
    <source>
        <dbReference type="EMBL" id="BBZ19181.1"/>
    </source>
</evidence>
<dbReference type="GO" id="GO:0005524">
    <property type="term" value="F:ATP binding"/>
    <property type="evidence" value="ECO:0007669"/>
    <property type="project" value="UniProtKB-KW"/>
</dbReference>
<dbReference type="GO" id="GO:0009190">
    <property type="term" value="P:cyclic nucleotide biosynthetic process"/>
    <property type="evidence" value="ECO:0007669"/>
    <property type="project" value="InterPro"/>
</dbReference>
<dbReference type="InterPro" id="IPR029787">
    <property type="entry name" value="Nucleotide_cyclase"/>
</dbReference>
<dbReference type="Pfam" id="PF00211">
    <property type="entry name" value="Guanylate_cyc"/>
    <property type="match status" value="1"/>
</dbReference>
<dbReference type="GO" id="GO:0004016">
    <property type="term" value="F:adenylate cyclase activity"/>
    <property type="evidence" value="ECO:0007669"/>
    <property type="project" value="UniProtKB-ARBA"/>
</dbReference>
<dbReference type="CDD" id="cd07302">
    <property type="entry name" value="CHD"/>
    <property type="match status" value="1"/>
</dbReference>
<dbReference type="KEGG" id="mgad:MGAD_35160"/>
<dbReference type="PANTHER" id="PTHR16305">
    <property type="entry name" value="TESTICULAR SOLUBLE ADENYLYL CYCLASE"/>
    <property type="match status" value="1"/>
</dbReference>